<dbReference type="InterPro" id="IPR029787">
    <property type="entry name" value="Nucleotide_cyclase"/>
</dbReference>
<dbReference type="EMBL" id="WTVP01000024">
    <property type="protein sequence ID" value="NMG15911.1"/>
    <property type="molecule type" value="Genomic_DNA"/>
</dbReference>
<dbReference type="PROSITE" id="PS50112">
    <property type="entry name" value="PAS"/>
    <property type="match status" value="1"/>
</dbReference>
<evidence type="ECO:0000259" key="6">
    <source>
        <dbReference type="PROSITE" id="PS50887"/>
    </source>
</evidence>
<feature type="domain" description="EAL" evidence="4">
    <location>
        <begin position="710"/>
        <end position="965"/>
    </location>
</feature>
<dbReference type="Pfam" id="PF00563">
    <property type="entry name" value="EAL"/>
    <property type="match status" value="1"/>
</dbReference>
<evidence type="ECO:0000259" key="2">
    <source>
        <dbReference type="PROSITE" id="PS50112"/>
    </source>
</evidence>
<dbReference type="SMART" id="SM00267">
    <property type="entry name" value="GGDEF"/>
    <property type="match status" value="1"/>
</dbReference>
<accession>A0ABX1NVW3</accession>
<dbReference type="SMART" id="SM00304">
    <property type="entry name" value="HAMP"/>
    <property type="match status" value="1"/>
</dbReference>
<evidence type="ECO:0000259" key="5">
    <source>
        <dbReference type="PROSITE" id="PS50885"/>
    </source>
</evidence>
<evidence type="ECO:0000256" key="1">
    <source>
        <dbReference type="SAM" id="Phobius"/>
    </source>
</evidence>
<dbReference type="Gene3D" id="3.20.20.450">
    <property type="entry name" value="EAL domain"/>
    <property type="match status" value="1"/>
</dbReference>
<keyword evidence="1" id="KW-0472">Membrane</keyword>
<dbReference type="CDD" id="cd01949">
    <property type="entry name" value="GGDEF"/>
    <property type="match status" value="1"/>
</dbReference>
<dbReference type="InterPro" id="IPR043128">
    <property type="entry name" value="Rev_trsase/Diguanyl_cyclase"/>
</dbReference>
<dbReference type="InterPro" id="IPR001610">
    <property type="entry name" value="PAC"/>
</dbReference>
<feature type="transmembrane region" description="Helical" evidence="1">
    <location>
        <begin position="329"/>
        <end position="351"/>
    </location>
</feature>
<proteinExistence type="predicted"/>
<evidence type="ECO:0000259" key="4">
    <source>
        <dbReference type="PROSITE" id="PS50883"/>
    </source>
</evidence>
<dbReference type="NCBIfam" id="TIGR00254">
    <property type="entry name" value="GGDEF"/>
    <property type="match status" value="1"/>
</dbReference>
<dbReference type="Pfam" id="PF00672">
    <property type="entry name" value="HAMP"/>
    <property type="match status" value="1"/>
</dbReference>
<dbReference type="SMART" id="SM00086">
    <property type="entry name" value="PAC"/>
    <property type="match status" value="1"/>
</dbReference>
<keyword evidence="8" id="KW-1185">Reference proteome</keyword>
<dbReference type="Gene3D" id="3.30.450.20">
    <property type="entry name" value="PAS domain"/>
    <property type="match status" value="1"/>
</dbReference>
<dbReference type="InterPro" id="IPR000014">
    <property type="entry name" value="PAS"/>
</dbReference>
<dbReference type="Pfam" id="PF13426">
    <property type="entry name" value="PAS_9"/>
    <property type="match status" value="1"/>
</dbReference>
<evidence type="ECO:0000313" key="8">
    <source>
        <dbReference type="Proteomes" id="UP000633943"/>
    </source>
</evidence>
<evidence type="ECO:0000313" key="7">
    <source>
        <dbReference type="EMBL" id="NMG15911.1"/>
    </source>
</evidence>
<dbReference type="InterPro" id="IPR000700">
    <property type="entry name" value="PAS-assoc_C"/>
</dbReference>
<keyword evidence="1" id="KW-1133">Transmembrane helix</keyword>
<organism evidence="7 8">
    <name type="scientific">Aromatoleum bremense</name>
    <dbReference type="NCBI Taxonomy" id="76115"/>
    <lineage>
        <taxon>Bacteria</taxon>
        <taxon>Pseudomonadati</taxon>
        <taxon>Pseudomonadota</taxon>
        <taxon>Betaproteobacteria</taxon>
        <taxon>Rhodocyclales</taxon>
        <taxon>Rhodocyclaceae</taxon>
        <taxon>Aromatoleum</taxon>
    </lineage>
</organism>
<dbReference type="PANTHER" id="PTHR44757:SF2">
    <property type="entry name" value="BIOFILM ARCHITECTURE MAINTENANCE PROTEIN MBAA"/>
    <property type="match status" value="1"/>
</dbReference>
<dbReference type="SMART" id="SM00052">
    <property type="entry name" value="EAL"/>
    <property type="match status" value="1"/>
</dbReference>
<dbReference type="PROSITE" id="PS50887">
    <property type="entry name" value="GGDEF"/>
    <property type="match status" value="1"/>
</dbReference>
<reference evidence="7 8" key="1">
    <citation type="submission" date="2019-12" db="EMBL/GenBank/DDBJ databases">
        <title>Comparative genomics gives insights into the taxonomy of the Azoarcus-Aromatoleum group and reveals separate origins of nif in the plant-associated Azoarcus and non-plant-associated Aromatoleum sub-groups.</title>
        <authorList>
            <person name="Lafos M."/>
            <person name="Maluk M."/>
            <person name="Batista M."/>
            <person name="Junghare M."/>
            <person name="Carmona M."/>
            <person name="Faoro H."/>
            <person name="Cruz L.M."/>
            <person name="Battistoni F."/>
            <person name="De Souza E."/>
            <person name="Pedrosa F."/>
            <person name="Chen W.-M."/>
            <person name="Poole P.S."/>
            <person name="Dixon R.A."/>
            <person name="James E.K."/>
        </authorList>
    </citation>
    <scope>NUCLEOTIDE SEQUENCE [LARGE SCALE GENOMIC DNA]</scope>
    <source>
        <strain evidence="7 8">PbN1</strain>
    </source>
</reference>
<feature type="domain" description="PAS" evidence="2">
    <location>
        <begin position="412"/>
        <end position="457"/>
    </location>
</feature>
<dbReference type="PANTHER" id="PTHR44757">
    <property type="entry name" value="DIGUANYLATE CYCLASE DGCP"/>
    <property type="match status" value="1"/>
</dbReference>
<dbReference type="InterPro" id="IPR000160">
    <property type="entry name" value="GGDEF_dom"/>
</dbReference>
<dbReference type="PROSITE" id="PS50885">
    <property type="entry name" value="HAMP"/>
    <property type="match status" value="1"/>
</dbReference>
<dbReference type="Pfam" id="PF00990">
    <property type="entry name" value="GGDEF"/>
    <property type="match status" value="1"/>
</dbReference>
<comment type="caution">
    <text evidence="7">The sequence shown here is derived from an EMBL/GenBank/DDBJ whole genome shotgun (WGS) entry which is preliminary data.</text>
</comment>
<evidence type="ECO:0000259" key="3">
    <source>
        <dbReference type="PROSITE" id="PS50113"/>
    </source>
</evidence>
<dbReference type="InterPro" id="IPR035919">
    <property type="entry name" value="EAL_sf"/>
</dbReference>
<feature type="domain" description="PAC" evidence="3">
    <location>
        <begin position="483"/>
        <end position="537"/>
    </location>
</feature>
<dbReference type="PROSITE" id="PS50113">
    <property type="entry name" value="PAC"/>
    <property type="match status" value="1"/>
</dbReference>
<protein>
    <submittedName>
        <fullName evidence="7">EAL domain-containing protein</fullName>
    </submittedName>
</protein>
<name>A0ABX1NVW3_9RHOO</name>
<sequence>MPHRIDDMTLRRTFFMLLGAFAVLSAIAGLWQLADSRDKAAAAEWIDLTARLSDAAQRAGAQLAMERGLTAVMLARPADAGGRLQVELRQRRAAVDDAHAQLTALADELARRAPQHPIVAALARVRQDRSQIERRRTELDAQLQGSAGAPDAAEPWVALTTRAIGNLESLIAVGMLPLRDNLYTYASLPVIKDLLFTLAEHLGRERALLGVAIAHGAPLGEADQSLLGAYRAVSTHARRRAEAIVEHLPASPALGRAREGFRQELLHYEAVRAGVYQNGVEGLAYPLSAEQWYREASRGIDAATGLADAIAAQSARDIERLRQSARNTLGLLALIVVILTALFALAVRTLWRRVLEPLKTLEVAVRRISGGDLAQPLAAGRDDEFGHLARAFEQMRQALLDDIRQRDADARELRKLNTVVERSASAVTVTDEQGIIRYTNPRFSALTGYSNSEALGRKAGFWRSGLNSPEQYRDMWETIRKGRVWEGELINRCKDGNLYWAAVHVSPVADDNGALTNFIGVQHDVSEHRELKNRLAFLASYDELTELPNQNLLRERFAQAAAQARNDGSWIALVSLGLGRFKQINDSLGRKAGDDLLRIVARRLRQCIREQDAVSRQEGTEFILMLTGLGQAREVQALLERIIDIVRTPAVVKGEKLQPSAAAGVSLLSDDGDTFEALLHKATIALHHAEAQGLKYCVFSEELDRETRERMSMESALRLSLAANALELHYQPKVDLATGRVVAVEALARWRHPVSREYISPARFIPIAEESGLIQQLGAWALGEACRQNKAWQDAGLPVIIVAVNLSAAQLHQPDLVEIVADVLARSELDPALLELELTESALMEDPRQANLTLTRLKQLGLQLAIDDFGTGYSSLSYLCEFPIDQLKIDRSFVMDLLIKPAAAAISSSVITLAHRMGLKVVAEGVETAEQLTFLERHHCDEMQGYYFSKPLPADELAALLRSGRRLASPAQASGCTVLS</sequence>
<dbReference type="Proteomes" id="UP000633943">
    <property type="component" value="Unassembled WGS sequence"/>
</dbReference>
<dbReference type="SUPFAM" id="SSF158472">
    <property type="entry name" value="HAMP domain-like"/>
    <property type="match status" value="1"/>
</dbReference>
<gene>
    <name evidence="7" type="ORF">GPA24_10225</name>
</gene>
<dbReference type="SUPFAM" id="SSF55785">
    <property type="entry name" value="PYP-like sensor domain (PAS domain)"/>
    <property type="match status" value="1"/>
</dbReference>
<dbReference type="InterPro" id="IPR035965">
    <property type="entry name" value="PAS-like_dom_sf"/>
</dbReference>
<keyword evidence="1" id="KW-0812">Transmembrane</keyword>
<dbReference type="Gene3D" id="6.10.340.10">
    <property type="match status" value="1"/>
</dbReference>
<dbReference type="SMART" id="SM00091">
    <property type="entry name" value="PAS"/>
    <property type="match status" value="1"/>
</dbReference>
<dbReference type="PROSITE" id="PS50883">
    <property type="entry name" value="EAL"/>
    <property type="match status" value="1"/>
</dbReference>
<dbReference type="Gene3D" id="3.30.70.270">
    <property type="match status" value="1"/>
</dbReference>
<feature type="transmembrane region" description="Helical" evidence="1">
    <location>
        <begin position="12"/>
        <end position="31"/>
    </location>
</feature>
<dbReference type="CDD" id="cd00130">
    <property type="entry name" value="PAS"/>
    <property type="match status" value="1"/>
</dbReference>
<dbReference type="InterPro" id="IPR052155">
    <property type="entry name" value="Biofilm_reg_signaling"/>
</dbReference>
<feature type="domain" description="GGDEF" evidence="6">
    <location>
        <begin position="569"/>
        <end position="702"/>
    </location>
</feature>
<dbReference type="InterPro" id="IPR001633">
    <property type="entry name" value="EAL_dom"/>
</dbReference>
<dbReference type="CDD" id="cd01948">
    <property type="entry name" value="EAL"/>
    <property type="match status" value="1"/>
</dbReference>
<dbReference type="InterPro" id="IPR003660">
    <property type="entry name" value="HAMP_dom"/>
</dbReference>
<dbReference type="SUPFAM" id="SSF55073">
    <property type="entry name" value="Nucleotide cyclase"/>
    <property type="match status" value="1"/>
</dbReference>
<feature type="domain" description="HAMP" evidence="5">
    <location>
        <begin position="352"/>
        <end position="404"/>
    </location>
</feature>
<dbReference type="SUPFAM" id="SSF141868">
    <property type="entry name" value="EAL domain-like"/>
    <property type="match status" value="1"/>
</dbReference>
<dbReference type="NCBIfam" id="TIGR00229">
    <property type="entry name" value="sensory_box"/>
    <property type="match status" value="1"/>
</dbReference>
<dbReference type="CDD" id="cd06225">
    <property type="entry name" value="HAMP"/>
    <property type="match status" value="1"/>
</dbReference>